<evidence type="ECO:0000313" key="2">
    <source>
        <dbReference type="EMBL" id="RNL80927.1"/>
    </source>
</evidence>
<protein>
    <submittedName>
        <fullName evidence="2">Glycoside hydrolase family 16 protein</fullName>
    </submittedName>
</protein>
<dbReference type="InterPro" id="IPR000757">
    <property type="entry name" value="Beta-glucanase-like"/>
</dbReference>
<accession>A0A3N0DZB0</accession>
<dbReference type="SUPFAM" id="SSF49899">
    <property type="entry name" value="Concanavalin A-like lectins/glucanases"/>
    <property type="match status" value="1"/>
</dbReference>
<dbReference type="InterPro" id="IPR050546">
    <property type="entry name" value="Glycosyl_Hydrlase_16"/>
</dbReference>
<keyword evidence="3" id="KW-1185">Reference proteome</keyword>
<organism evidence="2 3">
    <name type="scientific">Nocardioides marmorisolisilvae</name>
    <dbReference type="NCBI Taxonomy" id="1542737"/>
    <lineage>
        <taxon>Bacteria</taxon>
        <taxon>Bacillati</taxon>
        <taxon>Actinomycetota</taxon>
        <taxon>Actinomycetes</taxon>
        <taxon>Propionibacteriales</taxon>
        <taxon>Nocardioidaceae</taxon>
        <taxon>Nocardioides</taxon>
    </lineage>
</organism>
<proteinExistence type="predicted"/>
<sequence>MFRVFLLLVTASVALYIAGGPSVLLEADHSVSNLVSSNRASTSSGVLNRPAIRVLSAPDELELGQPGTAEVQAESPAVPGTTIYLRTAGTYGLGYNQVSKAVLDDNLRASLPITGRAYKGSFNYWATIKATASYQEGDSASWAITIAAAPPPPAPKCGDGPDPVKADGTSWTCSYDDEFDGSTLDRRFWVPQVTATSGATTGTSSMYACATDSPDTIGVANGNLELSLVQLPAPVKCGKGKTSQYAYGQVMHFQTFSQTYGKYEVRAKIPDVSDPGVQETFWLWPNKNSYGQWPASGEIDFAELYSKYADTDKPYIHYYPGSTSAGTNNNVTTAKCPIKVGEFNTYGLEWAPGRLTILLNGDVCMIDDYSSALATLHGKTSPFDKPFFLALTQAMGTTGNVYDTNVVPDKVTTLVDYVRIWK</sequence>
<evidence type="ECO:0000313" key="3">
    <source>
        <dbReference type="Proteomes" id="UP000277094"/>
    </source>
</evidence>
<dbReference type="GO" id="GO:0005975">
    <property type="term" value="P:carbohydrate metabolic process"/>
    <property type="evidence" value="ECO:0007669"/>
    <property type="project" value="InterPro"/>
</dbReference>
<dbReference type="Gene3D" id="2.60.120.200">
    <property type="match status" value="1"/>
</dbReference>
<name>A0A3N0DZB0_9ACTN</name>
<reference evidence="2 3" key="1">
    <citation type="submission" date="2018-11" db="EMBL/GenBank/DDBJ databases">
        <authorList>
            <person name="Li F."/>
        </authorList>
    </citation>
    <scope>NUCLEOTIDE SEQUENCE [LARGE SCALE GENOMIC DNA]</scope>
    <source>
        <strain evidence="2 3">KIS18-7</strain>
    </source>
</reference>
<keyword evidence="2" id="KW-0378">Hydrolase</keyword>
<dbReference type="GO" id="GO:0004553">
    <property type="term" value="F:hydrolase activity, hydrolyzing O-glycosyl compounds"/>
    <property type="evidence" value="ECO:0007669"/>
    <property type="project" value="InterPro"/>
</dbReference>
<dbReference type="AlphaFoldDB" id="A0A3N0DZB0"/>
<dbReference type="Proteomes" id="UP000277094">
    <property type="component" value="Unassembled WGS sequence"/>
</dbReference>
<dbReference type="PANTHER" id="PTHR10963:SF60">
    <property type="entry name" value="GRAM-NEGATIVE BACTERIA-BINDING PROTEIN 1-RELATED"/>
    <property type="match status" value="1"/>
</dbReference>
<dbReference type="EMBL" id="RJSG01000001">
    <property type="protein sequence ID" value="RNL80927.1"/>
    <property type="molecule type" value="Genomic_DNA"/>
</dbReference>
<comment type="caution">
    <text evidence="2">The sequence shown here is derived from an EMBL/GenBank/DDBJ whole genome shotgun (WGS) entry which is preliminary data.</text>
</comment>
<dbReference type="RefSeq" id="WP_123232134.1">
    <property type="nucleotide sequence ID" value="NZ_RJSG01000001.1"/>
</dbReference>
<dbReference type="PROSITE" id="PS51762">
    <property type="entry name" value="GH16_2"/>
    <property type="match status" value="1"/>
</dbReference>
<evidence type="ECO:0000259" key="1">
    <source>
        <dbReference type="PROSITE" id="PS51762"/>
    </source>
</evidence>
<dbReference type="Pfam" id="PF00722">
    <property type="entry name" value="Glyco_hydro_16"/>
    <property type="match status" value="1"/>
</dbReference>
<dbReference type="CDD" id="cd08023">
    <property type="entry name" value="GH16_laminarinase_like"/>
    <property type="match status" value="1"/>
</dbReference>
<gene>
    <name evidence="2" type="ORF">EFL95_00630</name>
</gene>
<dbReference type="OrthoDB" id="9809583at2"/>
<dbReference type="PANTHER" id="PTHR10963">
    <property type="entry name" value="GLYCOSYL HYDROLASE-RELATED"/>
    <property type="match status" value="1"/>
</dbReference>
<dbReference type="InterPro" id="IPR013320">
    <property type="entry name" value="ConA-like_dom_sf"/>
</dbReference>
<feature type="domain" description="GH16" evidence="1">
    <location>
        <begin position="144"/>
        <end position="422"/>
    </location>
</feature>